<protein>
    <submittedName>
        <fullName evidence="2">Uncharacterized protein</fullName>
    </submittedName>
</protein>
<evidence type="ECO:0000313" key="3">
    <source>
        <dbReference type="Proteomes" id="UP000243342"/>
    </source>
</evidence>
<keyword evidence="3" id="KW-1185">Reference proteome</keyword>
<dbReference type="EMBL" id="MLCF01000002">
    <property type="protein sequence ID" value="OIV39416.1"/>
    <property type="molecule type" value="Genomic_DNA"/>
</dbReference>
<evidence type="ECO:0000256" key="1">
    <source>
        <dbReference type="SAM" id="MobiDB-lite"/>
    </source>
</evidence>
<gene>
    <name evidence="2" type="ORF">BIV57_00820</name>
</gene>
<reference evidence="2 3" key="1">
    <citation type="submission" date="2016-10" db="EMBL/GenBank/DDBJ databases">
        <title>Genome sequence of Streptomyces gilvigriseus MUSC 26.</title>
        <authorList>
            <person name="Lee L.-H."/>
            <person name="Ser H.-L."/>
        </authorList>
    </citation>
    <scope>NUCLEOTIDE SEQUENCE [LARGE SCALE GENOMIC DNA]</scope>
    <source>
        <strain evidence="2 3">MUSC 26</strain>
    </source>
</reference>
<sequence>MPTCTPQVGRSQLGEGLLGVLVAAQIQHGGCFRAASGCRQGRDPLVGGSRDAHQGGGGRRGQLLQRAQCGGDLGRGGELAAHQKPRGRGDLGQSAPKVGRNRGRGHR</sequence>
<organism evidence="2 3">
    <name type="scientific">Mangrovactinospora gilvigrisea</name>
    <dbReference type="NCBI Taxonomy" id="1428644"/>
    <lineage>
        <taxon>Bacteria</taxon>
        <taxon>Bacillati</taxon>
        <taxon>Actinomycetota</taxon>
        <taxon>Actinomycetes</taxon>
        <taxon>Kitasatosporales</taxon>
        <taxon>Streptomycetaceae</taxon>
        <taxon>Mangrovactinospora</taxon>
    </lineage>
</organism>
<name>A0A1J7CCX8_9ACTN</name>
<evidence type="ECO:0000313" key="2">
    <source>
        <dbReference type="EMBL" id="OIV39416.1"/>
    </source>
</evidence>
<feature type="compositionally biased region" description="Low complexity" evidence="1">
    <location>
        <begin position="61"/>
        <end position="70"/>
    </location>
</feature>
<dbReference type="AlphaFoldDB" id="A0A1J7CCX8"/>
<feature type="region of interest" description="Disordered" evidence="1">
    <location>
        <begin position="42"/>
        <end position="107"/>
    </location>
</feature>
<comment type="caution">
    <text evidence="2">The sequence shown here is derived from an EMBL/GenBank/DDBJ whole genome shotgun (WGS) entry which is preliminary data.</text>
</comment>
<dbReference type="Proteomes" id="UP000243342">
    <property type="component" value="Unassembled WGS sequence"/>
</dbReference>
<accession>A0A1J7CCX8</accession>
<proteinExistence type="predicted"/>